<gene>
    <name evidence="2" type="ORF">BRADI_2g17035v3</name>
</gene>
<evidence type="ECO:0000259" key="1">
    <source>
        <dbReference type="Pfam" id="PF03478"/>
    </source>
</evidence>
<feature type="domain" description="KIB1-4 beta-propeller" evidence="1">
    <location>
        <begin position="34"/>
        <end position="269"/>
    </location>
</feature>
<dbReference type="AlphaFoldDB" id="A0A0Q3K2I6"/>
<dbReference type="Proteomes" id="UP000008810">
    <property type="component" value="Chromosome 2"/>
</dbReference>
<evidence type="ECO:0000313" key="4">
    <source>
        <dbReference type="Proteomes" id="UP000008810"/>
    </source>
</evidence>
<reference evidence="2 3" key="1">
    <citation type="journal article" date="2010" name="Nature">
        <title>Genome sequencing and analysis of the model grass Brachypodium distachyon.</title>
        <authorList>
            <consortium name="International Brachypodium Initiative"/>
        </authorList>
    </citation>
    <scope>NUCLEOTIDE SEQUENCE [LARGE SCALE GENOMIC DNA]</scope>
    <source>
        <strain evidence="2 3">Bd21</strain>
    </source>
</reference>
<organism evidence="2">
    <name type="scientific">Brachypodium distachyon</name>
    <name type="common">Purple false brome</name>
    <name type="synonym">Trachynia distachya</name>
    <dbReference type="NCBI Taxonomy" id="15368"/>
    <lineage>
        <taxon>Eukaryota</taxon>
        <taxon>Viridiplantae</taxon>
        <taxon>Streptophyta</taxon>
        <taxon>Embryophyta</taxon>
        <taxon>Tracheophyta</taxon>
        <taxon>Spermatophyta</taxon>
        <taxon>Magnoliopsida</taxon>
        <taxon>Liliopsida</taxon>
        <taxon>Poales</taxon>
        <taxon>Poaceae</taxon>
        <taxon>BOP clade</taxon>
        <taxon>Pooideae</taxon>
        <taxon>Stipodae</taxon>
        <taxon>Brachypodieae</taxon>
        <taxon>Brachypodium</taxon>
    </lineage>
</organism>
<keyword evidence="4" id="KW-1185">Reference proteome</keyword>
<dbReference type="PANTHER" id="PTHR33127">
    <property type="entry name" value="TRANSMEMBRANE PROTEIN"/>
    <property type="match status" value="1"/>
</dbReference>
<evidence type="ECO:0000313" key="3">
    <source>
        <dbReference type="EnsemblPlants" id="KQK04961"/>
    </source>
</evidence>
<name>A0A0Q3K2I6_BRADI</name>
<accession>A0A0Q3K2I6</accession>
<dbReference type="OrthoDB" id="686549at2759"/>
<sequence length="308" mass="34145">MALSAVSFPCLAFHNKENQSTTLFNASEKKPIADIGELENMSVCTTTHGFMLARDPISKATLLWSPHSSTKIELPPFELEVKDLMDCSCILSDKPTVPGCVVLLVEPEATFIRYCRAVDVPEMDCYEKEVICPIAACRGKFYFNSLPTSLGVIDFSGPALEFSSITVEDTIQERCGYGEEYGAADVFLVESNDELYMVSRLVASHSTGATNGDVVRIYMMDFSARRWCRVEDLGDRSFFVSLFYFGVSYSGCGGDGCDDFLQRNRVYFVLPGQKVLQIFDVKDGSAELQSLDEAPMSDKAFWVLPADP</sequence>
<dbReference type="InterPro" id="IPR005174">
    <property type="entry name" value="KIB1-4_b-propeller"/>
</dbReference>
<reference evidence="2" key="2">
    <citation type="submission" date="2017-06" db="EMBL/GenBank/DDBJ databases">
        <title>WGS assembly of Brachypodium distachyon.</title>
        <authorList>
            <consortium name="The International Brachypodium Initiative"/>
            <person name="Lucas S."/>
            <person name="Harmon-Smith M."/>
            <person name="Lail K."/>
            <person name="Tice H."/>
            <person name="Grimwood J."/>
            <person name="Bruce D."/>
            <person name="Barry K."/>
            <person name="Shu S."/>
            <person name="Lindquist E."/>
            <person name="Wang M."/>
            <person name="Pitluck S."/>
            <person name="Vogel J.P."/>
            <person name="Garvin D.F."/>
            <person name="Mockler T.C."/>
            <person name="Schmutz J."/>
            <person name="Rokhsar D."/>
            <person name="Bevan M.W."/>
        </authorList>
    </citation>
    <scope>NUCLEOTIDE SEQUENCE</scope>
    <source>
        <strain evidence="2">Bd21</strain>
    </source>
</reference>
<dbReference type="EnsemblPlants" id="KQK04961">
    <property type="protein sequence ID" value="KQK04961"/>
    <property type="gene ID" value="BRADI_2g17035v3"/>
</dbReference>
<dbReference type="Pfam" id="PF03478">
    <property type="entry name" value="Beta-prop_KIB1-4"/>
    <property type="match status" value="1"/>
</dbReference>
<dbReference type="Gramene" id="KQK04961">
    <property type="protein sequence ID" value="KQK04961"/>
    <property type="gene ID" value="BRADI_2g17035v3"/>
</dbReference>
<dbReference type="EMBL" id="CM000881">
    <property type="protein sequence ID" value="KQK04961.1"/>
    <property type="molecule type" value="Genomic_DNA"/>
</dbReference>
<protein>
    <recommendedName>
        <fullName evidence="1">KIB1-4 beta-propeller domain-containing protein</fullName>
    </recommendedName>
</protein>
<evidence type="ECO:0000313" key="2">
    <source>
        <dbReference type="EMBL" id="KQK04961.1"/>
    </source>
</evidence>
<dbReference type="PANTHER" id="PTHR33127:SF4">
    <property type="entry name" value="OS03G0779600 PROTEIN"/>
    <property type="match status" value="1"/>
</dbReference>
<proteinExistence type="predicted"/>
<dbReference type="FunCoup" id="A0A0Q3K2I6">
    <property type="interactions" value="6"/>
</dbReference>
<reference evidence="3" key="3">
    <citation type="submission" date="2018-08" db="UniProtKB">
        <authorList>
            <consortium name="EnsemblPlants"/>
        </authorList>
    </citation>
    <scope>IDENTIFICATION</scope>
    <source>
        <strain evidence="3">cv. Bd21</strain>
    </source>
</reference>
<dbReference type="InParanoid" id="A0A0Q3K2I6"/>